<dbReference type="InterPro" id="IPR050381">
    <property type="entry name" value="SLX1_endonuclease"/>
</dbReference>
<dbReference type="PANTHER" id="PTHR20208">
    <property type="entry name" value="STRUCTURE-SPECIFIC ENDONUCLEASE SUBUNIT SLX1"/>
    <property type="match status" value="1"/>
</dbReference>
<dbReference type="PANTHER" id="PTHR20208:SF10">
    <property type="entry name" value="STRUCTURE-SPECIFIC ENDONUCLEASE SUBUNIT SLX1"/>
    <property type="match status" value="1"/>
</dbReference>
<dbReference type="RefSeq" id="XP_070868392.1">
    <property type="nucleotide sequence ID" value="XM_071008057.1"/>
</dbReference>
<keyword evidence="3 8" id="KW-0227">DNA damage</keyword>
<dbReference type="InterPro" id="IPR035901">
    <property type="entry name" value="GIY-YIG_endonuc_sf"/>
</dbReference>
<sequence length="398" mass="42362">MAVQSKPIPALYTVYILRSTVRHASIYIGSTPNPPRRLAQHNGLVRGGAARTSRQSLRPWEMLGLVEGFPSMMAALKFEWALNNPHLTTHLSASARQLAASASSSLSALLSLPSASSSSLPLPSSSSSAAAAAAAAPSSSLASTKRRRRPRRPPKSLASVVASMDLLLRAPSFARWPIAPRFFHQDLFRAWERWRAAVSKAGGSEGCASRRGELAVVTDFEGGAGAGAVAATRGAEDGEGDTEGEGGAEAAAPRSGIHALPLDYEPMREYVAKGQEIFEFERQGRCVVCREELPSAGEAAATAAEGGGGGRLQAVCPNPECDGVGHLACWGRHLLESGGEPEEIVPVRGRCPKCKGEVVWVDMMKEMTLRVRGRKEVEKLLRKKGRRAKATKEKPAKA</sequence>
<comment type="subunit">
    <text evidence="8">Forms a heterodimer with SLX4.</text>
</comment>
<dbReference type="Gene3D" id="3.30.40.10">
    <property type="entry name" value="Zinc/RING finger domain, C3HC4 (zinc finger)"/>
    <property type="match status" value="1"/>
</dbReference>
<dbReference type="InterPro" id="IPR048749">
    <property type="entry name" value="SLX1_C"/>
</dbReference>
<feature type="compositionally biased region" description="Basic residues" evidence="9">
    <location>
        <begin position="144"/>
        <end position="154"/>
    </location>
</feature>
<evidence type="ECO:0000256" key="7">
    <source>
        <dbReference type="ARBA" id="ARBA00023242"/>
    </source>
</evidence>
<comment type="caution">
    <text evidence="8">Lacks conserved residue(s) required for the propagation of feature annotation.</text>
</comment>
<keyword evidence="12" id="KW-1185">Reference proteome</keyword>
<evidence type="ECO:0000259" key="10">
    <source>
        <dbReference type="PROSITE" id="PS50164"/>
    </source>
</evidence>
<dbReference type="GeneID" id="98122701"/>
<comment type="subcellular location">
    <subcellularLocation>
        <location evidence="8">Nucleus</location>
    </subcellularLocation>
</comment>
<evidence type="ECO:0000256" key="8">
    <source>
        <dbReference type="HAMAP-Rule" id="MF_03100"/>
    </source>
</evidence>
<comment type="function">
    <text evidence="8">Catalytic subunit of the SLX1-SLX4 structure-specific endonuclease that resolves DNA secondary structures generated during DNA repair and recombination. Has endonuclease activity towards branched DNA substrates, introducing single-strand cuts in duplex DNA close to junctions with ss-DNA.</text>
</comment>
<dbReference type="Gene3D" id="3.40.1440.10">
    <property type="entry name" value="GIY-YIG endonuclease"/>
    <property type="match status" value="1"/>
</dbReference>
<dbReference type="InterPro" id="IPR013083">
    <property type="entry name" value="Znf_RING/FYVE/PHD"/>
</dbReference>
<feature type="domain" description="GIY-YIG" evidence="10">
    <location>
        <begin position="10"/>
        <end position="92"/>
    </location>
</feature>
<gene>
    <name evidence="11" type="ORF">VTJ83DRAFT_1852</name>
</gene>
<dbReference type="Pfam" id="PF21202">
    <property type="entry name" value="SLX1_C"/>
    <property type="match status" value="1"/>
</dbReference>
<evidence type="ECO:0000256" key="9">
    <source>
        <dbReference type="SAM" id="MobiDB-lite"/>
    </source>
</evidence>
<organism evidence="11 12">
    <name type="scientific">Remersonia thermophila</name>
    <dbReference type="NCBI Taxonomy" id="72144"/>
    <lineage>
        <taxon>Eukaryota</taxon>
        <taxon>Fungi</taxon>
        <taxon>Dikarya</taxon>
        <taxon>Ascomycota</taxon>
        <taxon>Pezizomycotina</taxon>
        <taxon>Sordariomycetes</taxon>
        <taxon>Sordariomycetidae</taxon>
        <taxon>Sordariales</taxon>
        <taxon>Sordariales incertae sedis</taxon>
        <taxon>Remersonia</taxon>
    </lineage>
</organism>
<keyword evidence="4 8" id="KW-0378">Hydrolase</keyword>
<evidence type="ECO:0000256" key="1">
    <source>
        <dbReference type="ARBA" id="ARBA00022722"/>
    </source>
</evidence>
<evidence type="ECO:0000256" key="4">
    <source>
        <dbReference type="ARBA" id="ARBA00022801"/>
    </source>
</evidence>
<protein>
    <recommendedName>
        <fullName evidence="10">GIY-YIG domain-containing protein</fullName>
    </recommendedName>
</protein>
<proteinExistence type="inferred from homology"/>
<keyword evidence="2 8" id="KW-0255">Endonuclease</keyword>
<keyword evidence="5 8" id="KW-0233">DNA recombination</keyword>
<reference evidence="11 12" key="1">
    <citation type="journal article" date="2024" name="Commun. Biol.">
        <title>Comparative genomic analysis of thermophilic fungi reveals convergent evolutionary adaptations and gene losses.</title>
        <authorList>
            <person name="Steindorff A.S."/>
            <person name="Aguilar-Pontes M.V."/>
            <person name="Robinson A.J."/>
            <person name="Andreopoulos B."/>
            <person name="LaButti K."/>
            <person name="Kuo A."/>
            <person name="Mondo S."/>
            <person name="Riley R."/>
            <person name="Otillar R."/>
            <person name="Haridas S."/>
            <person name="Lipzen A."/>
            <person name="Grimwood J."/>
            <person name="Schmutz J."/>
            <person name="Clum A."/>
            <person name="Reid I.D."/>
            <person name="Moisan M.C."/>
            <person name="Butler G."/>
            <person name="Nguyen T.T.M."/>
            <person name="Dewar K."/>
            <person name="Conant G."/>
            <person name="Drula E."/>
            <person name="Henrissat B."/>
            <person name="Hansel C."/>
            <person name="Singer S."/>
            <person name="Hutchinson M.I."/>
            <person name="de Vries R.P."/>
            <person name="Natvig D.O."/>
            <person name="Powell A.J."/>
            <person name="Tsang A."/>
            <person name="Grigoriev I.V."/>
        </authorList>
    </citation>
    <scope>NUCLEOTIDE SEQUENCE [LARGE SCALE GENOMIC DNA]</scope>
    <source>
        <strain evidence="11 12">ATCC 22073</strain>
    </source>
</reference>
<keyword evidence="1 8" id="KW-0540">Nuclease</keyword>
<feature type="region of interest" description="Disordered" evidence="9">
    <location>
        <begin position="230"/>
        <end position="252"/>
    </location>
</feature>
<dbReference type="InterPro" id="IPR000305">
    <property type="entry name" value="GIY-YIG_endonuc"/>
</dbReference>
<comment type="cofactor">
    <cofactor evidence="8">
        <name>a divalent metal cation</name>
        <dbReference type="ChEBI" id="CHEBI:60240"/>
    </cofactor>
</comment>
<dbReference type="PROSITE" id="PS50164">
    <property type="entry name" value="GIY_YIG"/>
    <property type="match status" value="1"/>
</dbReference>
<dbReference type="HAMAP" id="MF_03100">
    <property type="entry name" value="Endonuc_su_Slx1"/>
    <property type="match status" value="1"/>
</dbReference>
<evidence type="ECO:0000256" key="6">
    <source>
        <dbReference type="ARBA" id="ARBA00023204"/>
    </source>
</evidence>
<name>A0ABR4DH27_9PEZI</name>
<dbReference type="Pfam" id="PF01541">
    <property type="entry name" value="GIY-YIG"/>
    <property type="match status" value="1"/>
</dbReference>
<evidence type="ECO:0000256" key="2">
    <source>
        <dbReference type="ARBA" id="ARBA00022759"/>
    </source>
</evidence>
<accession>A0ABR4DH27</accession>
<feature type="region of interest" description="Disordered" evidence="9">
    <location>
        <begin position="137"/>
        <end position="156"/>
    </location>
</feature>
<evidence type="ECO:0000313" key="12">
    <source>
        <dbReference type="Proteomes" id="UP001600064"/>
    </source>
</evidence>
<comment type="similarity">
    <text evidence="8">Belongs to the SLX1 family.</text>
</comment>
<evidence type="ECO:0000313" key="11">
    <source>
        <dbReference type="EMBL" id="KAL2269668.1"/>
    </source>
</evidence>
<keyword evidence="7 8" id="KW-0539">Nucleus</keyword>
<comment type="caution">
    <text evidence="11">The sequence shown here is derived from an EMBL/GenBank/DDBJ whole genome shotgun (WGS) entry which is preliminary data.</text>
</comment>
<evidence type="ECO:0000256" key="5">
    <source>
        <dbReference type="ARBA" id="ARBA00023172"/>
    </source>
</evidence>
<keyword evidence="6 8" id="KW-0234">DNA repair</keyword>
<feature type="compositionally biased region" description="Acidic residues" evidence="9">
    <location>
        <begin position="237"/>
        <end position="246"/>
    </location>
</feature>
<dbReference type="Proteomes" id="UP001600064">
    <property type="component" value="Unassembled WGS sequence"/>
</dbReference>
<dbReference type="InterPro" id="IPR027520">
    <property type="entry name" value="Slx1"/>
</dbReference>
<dbReference type="EMBL" id="JAZGUE010000002">
    <property type="protein sequence ID" value="KAL2269668.1"/>
    <property type="molecule type" value="Genomic_DNA"/>
</dbReference>
<evidence type="ECO:0000256" key="3">
    <source>
        <dbReference type="ARBA" id="ARBA00022763"/>
    </source>
</evidence>